<keyword evidence="3" id="KW-1185">Reference proteome</keyword>
<name>A0A150GVG5_GONPE</name>
<comment type="caution">
    <text evidence="2">The sequence shown here is derived from an EMBL/GenBank/DDBJ whole genome shotgun (WGS) entry which is preliminary data.</text>
</comment>
<gene>
    <name evidence="2" type="ORF">GPECTOR_6g670</name>
</gene>
<evidence type="ECO:0000313" key="2">
    <source>
        <dbReference type="EMBL" id="KXZ53753.1"/>
    </source>
</evidence>
<feature type="region of interest" description="Disordered" evidence="1">
    <location>
        <begin position="145"/>
        <end position="176"/>
    </location>
</feature>
<evidence type="ECO:0000256" key="1">
    <source>
        <dbReference type="SAM" id="MobiDB-lite"/>
    </source>
</evidence>
<accession>A0A150GVG5</accession>
<proteinExistence type="predicted"/>
<dbReference type="OrthoDB" id="546260at2759"/>
<dbReference type="AlphaFoldDB" id="A0A150GVG5"/>
<reference evidence="3" key="1">
    <citation type="journal article" date="2016" name="Nat. Commun.">
        <title>The Gonium pectorale genome demonstrates co-option of cell cycle regulation during the evolution of multicellularity.</title>
        <authorList>
            <person name="Hanschen E.R."/>
            <person name="Marriage T.N."/>
            <person name="Ferris P.J."/>
            <person name="Hamaji T."/>
            <person name="Toyoda A."/>
            <person name="Fujiyama A."/>
            <person name="Neme R."/>
            <person name="Noguchi H."/>
            <person name="Minakuchi Y."/>
            <person name="Suzuki M."/>
            <person name="Kawai-Toyooka H."/>
            <person name="Smith D.R."/>
            <person name="Sparks H."/>
            <person name="Anderson J."/>
            <person name="Bakaric R."/>
            <person name="Luria V."/>
            <person name="Karger A."/>
            <person name="Kirschner M.W."/>
            <person name="Durand P.M."/>
            <person name="Michod R.E."/>
            <person name="Nozaki H."/>
            <person name="Olson B.J."/>
        </authorList>
    </citation>
    <scope>NUCLEOTIDE SEQUENCE [LARGE SCALE GENOMIC DNA]</scope>
    <source>
        <strain evidence="3">NIES-2863</strain>
    </source>
</reference>
<dbReference type="Proteomes" id="UP000075714">
    <property type="component" value="Unassembled WGS sequence"/>
</dbReference>
<evidence type="ECO:0000313" key="3">
    <source>
        <dbReference type="Proteomes" id="UP000075714"/>
    </source>
</evidence>
<protein>
    <submittedName>
        <fullName evidence="2">Uncharacterized protein</fullName>
    </submittedName>
</protein>
<sequence length="464" mass="49184">MTATEDLEASAESEEEPNVLLWRRFSLSQYLSSVSPSWRRVVGCFEYSLVGRPSNDKSLGLQGWRSGRLRRWELRFPVLSILDSPGQAKPGEGFHEWPLFDVFKIDLRDLAGWPGYLASLKRADRWNVRQRCKLFHSFESDGRLLKHGKQRGRGDGFPPGADCPPPPLPPLLTPGSAPEAEALLEQLWGLYEQTGARNGFVECTQQHFKRLLREAPGVQVAVIRQGPGGAASGGAVSPGGASRPSCSPGAGPILAFGVLLPQRESLQVLYVGMQYDNPLVRQSSCYFQILTVGLLVALTHNETVRQRAAAAAALAKELPPGTITAGTGMAPAAATVAAPDSAAVITAAAATAALPPQSPYPGAITAVADGTAAGIGADAALARPPTATLTAVAHAAVAASPLGARPGLIDTLDLGPGRRFVKEHLGAAGHPISMYTRGIGPIADKMSCRLLGRYFTPRQYLNDP</sequence>
<dbReference type="EMBL" id="LSYV01000007">
    <property type="protein sequence ID" value="KXZ53753.1"/>
    <property type="molecule type" value="Genomic_DNA"/>
</dbReference>
<organism evidence="2 3">
    <name type="scientific">Gonium pectorale</name>
    <name type="common">Green alga</name>
    <dbReference type="NCBI Taxonomy" id="33097"/>
    <lineage>
        <taxon>Eukaryota</taxon>
        <taxon>Viridiplantae</taxon>
        <taxon>Chlorophyta</taxon>
        <taxon>core chlorophytes</taxon>
        <taxon>Chlorophyceae</taxon>
        <taxon>CS clade</taxon>
        <taxon>Chlamydomonadales</taxon>
        <taxon>Volvocaceae</taxon>
        <taxon>Gonium</taxon>
    </lineage>
</organism>
<feature type="compositionally biased region" description="Pro residues" evidence="1">
    <location>
        <begin position="161"/>
        <end position="172"/>
    </location>
</feature>